<organism evidence="1 2">
    <name type="scientific">Bacillus phage vB_BanS_Sophrita</name>
    <dbReference type="NCBI Taxonomy" id="2894790"/>
    <lineage>
        <taxon>Viruses</taxon>
        <taxon>Duplodnaviria</taxon>
        <taxon>Heunggongvirae</taxon>
        <taxon>Uroviricota</taxon>
        <taxon>Caudoviricetes</taxon>
        <taxon>Joanripponvirinae</taxon>
        <taxon>Sophritavirus</taxon>
        <taxon>Sophritavirus sophrita</taxon>
    </lineage>
</organism>
<sequence>MNKPTWKKVLFSGNKFHGTIIDFYRKAVEPSGYPYFEWNGIIYKVITNEQIEDENIKFYQTDFFEDDIV</sequence>
<accession>A0AAE8YUN6</accession>
<name>A0AAE8YUN6_9CAUD</name>
<reference evidence="1" key="1">
    <citation type="submission" date="2021-10" db="EMBL/GenBank/DDBJ databases">
        <authorList>
            <person name="Lavering E.D."/>
            <person name="James R."/>
            <person name="Fairholm J.D."/>
            <person name="Ogilvie B.H."/>
            <person name="Thurgood T.L."/>
            <person name="Robison R.A."/>
            <person name="Grose J.H."/>
        </authorList>
    </citation>
    <scope>NUCLEOTIDE SEQUENCE</scope>
</reference>
<proteinExistence type="predicted"/>
<gene>
    <name evidence="1" type="ORF">SOPHRITA_59</name>
</gene>
<dbReference type="Proteomes" id="UP000827460">
    <property type="component" value="Segment"/>
</dbReference>
<evidence type="ECO:0000313" key="2">
    <source>
        <dbReference type="Proteomes" id="UP000827460"/>
    </source>
</evidence>
<evidence type="ECO:0000313" key="1">
    <source>
        <dbReference type="EMBL" id="UGO50650.1"/>
    </source>
</evidence>
<dbReference type="EMBL" id="OK499991">
    <property type="protein sequence ID" value="UGO50650.1"/>
    <property type="molecule type" value="Genomic_DNA"/>
</dbReference>
<protein>
    <submittedName>
        <fullName evidence="1">Uncharacterized protein</fullName>
    </submittedName>
</protein>
<keyword evidence="2" id="KW-1185">Reference proteome</keyword>